<protein>
    <submittedName>
        <fullName evidence="2">Uncharacterized protein</fullName>
    </submittedName>
</protein>
<dbReference type="AlphaFoldDB" id="A0AAV1WJI9"/>
<comment type="caution">
    <text evidence="2">The sequence shown here is derived from an EMBL/GenBank/DDBJ whole genome shotgun (WGS) entry which is preliminary data.</text>
</comment>
<feature type="compositionally biased region" description="Polar residues" evidence="1">
    <location>
        <begin position="23"/>
        <end position="35"/>
    </location>
</feature>
<feature type="region of interest" description="Disordered" evidence="1">
    <location>
        <begin position="16"/>
        <end position="35"/>
    </location>
</feature>
<proteinExistence type="predicted"/>
<reference evidence="2 3" key="1">
    <citation type="submission" date="2024-03" db="EMBL/GenBank/DDBJ databases">
        <authorList>
            <person name="Martinez-Hernandez J."/>
        </authorList>
    </citation>
    <scope>NUCLEOTIDE SEQUENCE [LARGE SCALE GENOMIC DNA]</scope>
</reference>
<organism evidence="2 3">
    <name type="scientific">Lupinus luteus</name>
    <name type="common">European yellow lupine</name>
    <dbReference type="NCBI Taxonomy" id="3873"/>
    <lineage>
        <taxon>Eukaryota</taxon>
        <taxon>Viridiplantae</taxon>
        <taxon>Streptophyta</taxon>
        <taxon>Embryophyta</taxon>
        <taxon>Tracheophyta</taxon>
        <taxon>Spermatophyta</taxon>
        <taxon>Magnoliopsida</taxon>
        <taxon>eudicotyledons</taxon>
        <taxon>Gunneridae</taxon>
        <taxon>Pentapetalae</taxon>
        <taxon>rosids</taxon>
        <taxon>fabids</taxon>
        <taxon>Fabales</taxon>
        <taxon>Fabaceae</taxon>
        <taxon>Papilionoideae</taxon>
        <taxon>50 kb inversion clade</taxon>
        <taxon>genistoids sensu lato</taxon>
        <taxon>core genistoids</taxon>
        <taxon>Genisteae</taxon>
        <taxon>Lupinus</taxon>
    </lineage>
</organism>
<gene>
    <name evidence="2" type="ORF">LLUT_LOCUS10595</name>
</gene>
<evidence type="ECO:0000313" key="2">
    <source>
        <dbReference type="EMBL" id="CAL0309535.1"/>
    </source>
</evidence>
<evidence type="ECO:0000256" key="1">
    <source>
        <dbReference type="SAM" id="MobiDB-lite"/>
    </source>
</evidence>
<evidence type="ECO:0000313" key="3">
    <source>
        <dbReference type="Proteomes" id="UP001497480"/>
    </source>
</evidence>
<keyword evidence="3" id="KW-1185">Reference proteome</keyword>
<accession>A0AAV1WJI9</accession>
<name>A0AAV1WJI9_LUPLU</name>
<dbReference type="EMBL" id="CAXHTB010000007">
    <property type="protein sequence ID" value="CAL0309535.1"/>
    <property type="molecule type" value="Genomic_DNA"/>
</dbReference>
<dbReference type="Proteomes" id="UP001497480">
    <property type="component" value="Unassembled WGS sequence"/>
</dbReference>
<sequence>MADSYTKTGFFLVPKFRAGGSSHKPSQSCPGNDNESIKPFNSSCLGLGPLRREDHPDRWGIRMFEK</sequence>